<dbReference type="EMBL" id="JARFYM010000015">
    <property type="protein sequence ID" value="MDL2400912.1"/>
    <property type="molecule type" value="Genomic_DNA"/>
</dbReference>
<dbReference type="Proteomes" id="UP001172645">
    <property type="component" value="Unassembled WGS sequence"/>
</dbReference>
<dbReference type="Pfam" id="PF01425">
    <property type="entry name" value="Amidase"/>
    <property type="match status" value="1"/>
</dbReference>
<comment type="caution">
    <text evidence="5">The sequence shown here is derived from an EMBL/GenBank/DDBJ whole genome shotgun (WGS) entry which is preliminary data.</text>
</comment>
<gene>
    <name evidence="5" type="ORF">PY649_18565</name>
</gene>
<dbReference type="Gene3D" id="3.90.1300.10">
    <property type="entry name" value="Amidase signature (AS) domain"/>
    <property type="match status" value="1"/>
</dbReference>
<dbReference type="InterPro" id="IPR000120">
    <property type="entry name" value="Amidase"/>
</dbReference>
<protein>
    <recommendedName>
        <fullName evidence="3">Indoleacetamide hydrolase</fullName>
    </recommendedName>
</protein>
<proteinExistence type="inferred from homology"/>
<name>A0ABT7JX74_9HYPH</name>
<evidence type="ECO:0000256" key="1">
    <source>
        <dbReference type="ARBA" id="ARBA00003871"/>
    </source>
</evidence>
<dbReference type="SUPFAM" id="SSF75304">
    <property type="entry name" value="Amidase signature (AS) enzymes"/>
    <property type="match status" value="1"/>
</dbReference>
<evidence type="ECO:0000259" key="4">
    <source>
        <dbReference type="Pfam" id="PF01425"/>
    </source>
</evidence>
<dbReference type="PANTHER" id="PTHR11895:SF7">
    <property type="entry name" value="GLUTAMYL-TRNA(GLN) AMIDOTRANSFERASE SUBUNIT A, MITOCHONDRIAL"/>
    <property type="match status" value="1"/>
</dbReference>
<evidence type="ECO:0000256" key="3">
    <source>
        <dbReference type="ARBA" id="ARBA00021874"/>
    </source>
</evidence>
<comment type="function">
    <text evidence="1">Hydrolyzes indole-3-acetamide (IAM) into indole-3-acetic acid (IAA).</text>
</comment>
<reference evidence="5" key="1">
    <citation type="submission" date="2023-06" db="EMBL/GenBank/DDBJ databases">
        <title>Phylogenetic Diversity of Rhizobium strains.</title>
        <authorList>
            <person name="Moura F.T."/>
            <person name="Helene L.C.F."/>
            <person name="Hungria M."/>
        </authorList>
    </citation>
    <scope>NUCLEOTIDE SEQUENCE</scope>
    <source>
        <strain evidence="5">CCGE526</strain>
    </source>
</reference>
<dbReference type="PANTHER" id="PTHR11895">
    <property type="entry name" value="TRANSAMIDASE"/>
    <property type="match status" value="1"/>
</dbReference>
<comment type="similarity">
    <text evidence="2">Belongs to the amidase family.</text>
</comment>
<evidence type="ECO:0000313" key="6">
    <source>
        <dbReference type="Proteomes" id="UP001172645"/>
    </source>
</evidence>
<dbReference type="PROSITE" id="PS00571">
    <property type="entry name" value="AMIDASES"/>
    <property type="match status" value="1"/>
</dbReference>
<evidence type="ECO:0000313" key="5">
    <source>
        <dbReference type="EMBL" id="MDL2400912.1"/>
    </source>
</evidence>
<organism evidence="5 6">
    <name type="scientific">Rhizobium mayense</name>
    <dbReference type="NCBI Taxonomy" id="1312184"/>
    <lineage>
        <taxon>Bacteria</taxon>
        <taxon>Pseudomonadati</taxon>
        <taxon>Pseudomonadota</taxon>
        <taxon>Alphaproteobacteria</taxon>
        <taxon>Hyphomicrobiales</taxon>
        <taxon>Rhizobiaceae</taxon>
        <taxon>Rhizobium/Agrobacterium group</taxon>
        <taxon>Rhizobium</taxon>
    </lineage>
</organism>
<dbReference type="InterPro" id="IPR036928">
    <property type="entry name" value="AS_sf"/>
</dbReference>
<dbReference type="RefSeq" id="WP_285870072.1">
    <property type="nucleotide sequence ID" value="NZ_JARFYM010000015.1"/>
</dbReference>
<sequence length="495" mass="52937">MTGGDISALTAVETTELVRKKAISPVETVRAAIKCIEQRNPSINAVIFTDFDGALNQATDLEKRIMRGDGVGPLAGLPTLMKDLFDFKPGWPSTLGGIPRLRDYRPNIWSTYPKKMEAADAVLLGKTNSPVMGFRGTTDNPLFGPTKNPFDLSKNSGGSSGGSAAAVADGFVPVAGASDGGGSIRIPASWCGVVGFQPSFGRVPLITRPNAFEAISPFVYQGPIARTVADIALVMDSLAGYDPHDPFSIATSGSFSEALQFADLAGKRIGYTADFGVFPVEREVADCVATAVQAFTDAGAIVDEVQFALPFSVTELSDLWCRLITAGSCAALRNLKHSGIDLLGDNSDEMPEPLLHWLHHVSKQPLEETQHDQEMRSIVFDAFADLFLRYDLIVSPTTATLPVDNATGGLTTGPSQINGIKIDPQIGWCMTYLTNMTGNAAASVPCGMSRGLPVGLQIIGRRYGDMDVLAACAAFERLRPWKDTYRITRARSLVV</sequence>
<evidence type="ECO:0000256" key="2">
    <source>
        <dbReference type="ARBA" id="ARBA00009199"/>
    </source>
</evidence>
<keyword evidence="6" id="KW-1185">Reference proteome</keyword>
<dbReference type="InterPro" id="IPR023631">
    <property type="entry name" value="Amidase_dom"/>
</dbReference>
<accession>A0ABT7JX74</accession>
<dbReference type="InterPro" id="IPR020556">
    <property type="entry name" value="Amidase_CS"/>
</dbReference>
<feature type="domain" description="Amidase" evidence="4">
    <location>
        <begin position="27"/>
        <end position="469"/>
    </location>
</feature>